<organism evidence="3">
    <name type="scientific">Tetraodon nigroviridis</name>
    <name type="common">Spotted green pufferfish</name>
    <name type="synonym">Chelonodon nigroviridis</name>
    <dbReference type="NCBI Taxonomy" id="99883"/>
    <lineage>
        <taxon>Eukaryota</taxon>
        <taxon>Metazoa</taxon>
        <taxon>Chordata</taxon>
        <taxon>Craniata</taxon>
        <taxon>Vertebrata</taxon>
        <taxon>Euteleostomi</taxon>
        <taxon>Actinopterygii</taxon>
        <taxon>Neopterygii</taxon>
        <taxon>Teleostei</taxon>
        <taxon>Neoteleostei</taxon>
        <taxon>Acanthomorphata</taxon>
        <taxon>Eupercaria</taxon>
        <taxon>Tetraodontiformes</taxon>
        <taxon>Tetradontoidea</taxon>
        <taxon>Tetraodontidae</taxon>
        <taxon>Tetraodon</taxon>
    </lineage>
</organism>
<reference evidence="3" key="1">
    <citation type="journal article" date="2004" name="Nature">
        <title>Genome duplication in the teleost fish Tetraodon nigroviridis reveals the early vertebrate proto-karyotype.</title>
        <authorList>
            <person name="Jaillon O."/>
            <person name="Aury J.-M."/>
            <person name="Brunet F."/>
            <person name="Petit J.-L."/>
            <person name="Stange-Thomann N."/>
            <person name="Mauceli E."/>
            <person name="Bouneau L."/>
            <person name="Fischer C."/>
            <person name="Ozouf-Costaz C."/>
            <person name="Bernot A."/>
            <person name="Nicaud S."/>
            <person name="Jaffe D."/>
            <person name="Fisher S."/>
            <person name="Lutfalla G."/>
            <person name="Dossat C."/>
            <person name="Segurens B."/>
            <person name="Dasilva C."/>
            <person name="Salanoubat M."/>
            <person name="Levy M."/>
            <person name="Boudet N."/>
            <person name="Castellano S."/>
            <person name="Anthouard V."/>
            <person name="Jubin C."/>
            <person name="Castelli V."/>
            <person name="Katinka M."/>
            <person name="Vacherie B."/>
            <person name="Biemont C."/>
            <person name="Skalli Z."/>
            <person name="Cattolico L."/>
            <person name="Poulain J."/>
            <person name="De Berardinis V."/>
            <person name="Cruaud C."/>
            <person name="Duprat S."/>
            <person name="Brottier P."/>
            <person name="Coutanceau J.-P."/>
            <person name="Gouzy J."/>
            <person name="Parra G."/>
            <person name="Lardier G."/>
            <person name="Chapple C."/>
            <person name="McKernan K.J."/>
            <person name="McEwan P."/>
            <person name="Bosak S."/>
            <person name="Kellis M."/>
            <person name="Volff J.-N."/>
            <person name="Guigo R."/>
            <person name="Zody M.C."/>
            <person name="Mesirov J."/>
            <person name="Lindblad-Toh K."/>
            <person name="Birren B."/>
            <person name="Nusbaum C."/>
            <person name="Kahn D."/>
            <person name="Robinson-Rechavi M."/>
            <person name="Laudet V."/>
            <person name="Schachter V."/>
            <person name="Quetier F."/>
            <person name="Saurin W."/>
            <person name="Scarpelli C."/>
            <person name="Wincker P."/>
            <person name="Lander E.S."/>
            <person name="Weissenbach J."/>
            <person name="Roest Crollius H."/>
        </authorList>
    </citation>
    <scope>NUCLEOTIDE SEQUENCE [LARGE SCALE GENOMIC DNA]</scope>
</reference>
<keyword evidence="1" id="KW-0175">Coiled coil</keyword>
<dbReference type="OrthoDB" id="10046318at2759"/>
<sequence>MAQVPSHVEQRLQELERGIRSEHRATGQERRLDQQAGVSSKLQEVDRELERAAELLKESEDSRESLVQEQLSLDLAWREQELQKLEELRSKEQVERKEKEALLQESQKSRDELKTRAQEALRQWRAKCRRLQKELEEERAQTHFQMDKAAQAARANESSQAQLKALSQQTAVTRRELDEILGRLAQREEVLHSKDVELADNRQRQLSLEQEIQELKESSAVLEEMTKHQAAVQARLMEEKMKLKEQIDAQVQSVQREQSMQADLQTALVQMKSANAGLSQQLAEEEKHKKDLQKSFFELQAKLTAVQEEHTALVQQLQLERDVHQKELKSINCTLKLCQQERDEIQARVHKLKDAASDKELCGMLRIKLDKMKNECDKMAAQLSKKTQALALLQNKYHLLKEELEEKERVVNLETTVKETLEHCEEVPADRGLMENFRDLVETQQQRDLAEQNYTNYKEIIWKLQHQLDESRRKIQEYQVHKGRAGLTWPTIIHSFFLFQSLIALFCSNTGGLGKASVTTEGHL</sequence>
<dbReference type="AlphaFoldDB" id="Q4SGX2"/>
<feature type="compositionally biased region" description="Basic and acidic residues" evidence="2">
    <location>
        <begin position="8"/>
        <end position="33"/>
    </location>
</feature>
<dbReference type="EMBL" id="CAAE01014590">
    <property type="protein sequence ID" value="CAG00110.1"/>
    <property type="molecule type" value="Genomic_DNA"/>
</dbReference>
<evidence type="ECO:0000256" key="2">
    <source>
        <dbReference type="SAM" id="MobiDB-lite"/>
    </source>
</evidence>
<evidence type="ECO:0000256" key="1">
    <source>
        <dbReference type="SAM" id="Coils"/>
    </source>
</evidence>
<proteinExistence type="predicted"/>
<feature type="region of interest" description="Disordered" evidence="2">
    <location>
        <begin position="1"/>
        <end position="45"/>
    </location>
</feature>
<evidence type="ECO:0000313" key="3">
    <source>
        <dbReference type="EMBL" id="CAG00110.1"/>
    </source>
</evidence>
<feature type="coiled-coil region" evidence="1">
    <location>
        <begin position="198"/>
        <end position="410"/>
    </location>
</feature>
<dbReference type="InterPro" id="IPR026652">
    <property type="entry name" value="CEP128"/>
</dbReference>
<accession>Q4SGX2</accession>
<dbReference type="PANTHER" id="PTHR46657">
    <property type="entry name" value="CENTROSOMAL PROTEIN OF 128 KDA"/>
    <property type="match status" value="1"/>
</dbReference>
<gene>
    <name evidence="3" type="ORF">GSTENG00018425001</name>
</gene>
<dbReference type="GO" id="GO:0000922">
    <property type="term" value="C:spindle pole"/>
    <property type="evidence" value="ECO:0007669"/>
    <property type="project" value="TreeGrafter"/>
</dbReference>
<dbReference type="PANTHER" id="PTHR46657:SF1">
    <property type="entry name" value="CENTROSOMAL PROTEIN OF 128 KDA"/>
    <property type="match status" value="1"/>
</dbReference>
<dbReference type="KEGG" id="tng:GSTEN00018425G001"/>
<dbReference type="GO" id="GO:0005814">
    <property type="term" value="C:centriole"/>
    <property type="evidence" value="ECO:0007669"/>
    <property type="project" value="TreeGrafter"/>
</dbReference>
<protein>
    <submittedName>
        <fullName evidence="3">Chromosome 14 SCAF14590, whole genome shotgun sequence</fullName>
    </submittedName>
</protein>
<name>Q4SGX2_TETNG</name>
<reference evidence="3" key="2">
    <citation type="submission" date="2004-02" db="EMBL/GenBank/DDBJ databases">
        <authorList>
            <consortium name="Genoscope"/>
            <consortium name="Whitehead Institute Centre for Genome Research"/>
        </authorList>
    </citation>
    <scope>NUCLEOTIDE SEQUENCE</scope>
</reference>